<feature type="region of interest" description="Disordered" evidence="1">
    <location>
        <begin position="1"/>
        <end position="64"/>
    </location>
</feature>
<evidence type="ECO:0000256" key="1">
    <source>
        <dbReference type="SAM" id="MobiDB-lite"/>
    </source>
</evidence>
<accession>A0A420XX97</accession>
<comment type="caution">
    <text evidence="2">The sequence shown here is derived from an EMBL/GenBank/DDBJ whole genome shotgun (WGS) entry which is preliminary data.</text>
</comment>
<dbReference type="EMBL" id="QVQW01000112">
    <property type="protein sequence ID" value="RKU40277.1"/>
    <property type="molecule type" value="Genomic_DNA"/>
</dbReference>
<gene>
    <name evidence="2" type="ORF">DL546_002735</name>
</gene>
<keyword evidence="3" id="KW-1185">Reference proteome</keyword>
<proteinExistence type="predicted"/>
<evidence type="ECO:0000313" key="2">
    <source>
        <dbReference type="EMBL" id="RKU40277.1"/>
    </source>
</evidence>
<feature type="compositionally biased region" description="Basic and acidic residues" evidence="1">
    <location>
        <begin position="27"/>
        <end position="39"/>
    </location>
</feature>
<protein>
    <submittedName>
        <fullName evidence="2">Uncharacterized protein</fullName>
    </submittedName>
</protein>
<sequence>MNSADNDRLSTAAQHGSASGKDNTPIRWEHPNLSRDRVLNHNPESDQFYARHSAGSTGHQQRLDEHKDGIRRFLDQVNPLLLNPPTHTTNGKMAGRESTR</sequence>
<name>A0A420XX97_9PEZI</name>
<reference evidence="2 3" key="1">
    <citation type="submission" date="2018-08" db="EMBL/GenBank/DDBJ databases">
        <title>Draft genome of the lignicolous fungus Coniochaeta pulveracea.</title>
        <authorList>
            <person name="Borstlap C.J."/>
            <person name="De Witt R.N."/>
            <person name="Botha A."/>
            <person name="Volschenk H."/>
        </authorList>
    </citation>
    <scope>NUCLEOTIDE SEQUENCE [LARGE SCALE GENOMIC DNA]</scope>
    <source>
        <strain evidence="2 3">CAB683</strain>
    </source>
</reference>
<dbReference type="AlphaFoldDB" id="A0A420XX97"/>
<organism evidence="2 3">
    <name type="scientific">Coniochaeta pulveracea</name>
    <dbReference type="NCBI Taxonomy" id="177199"/>
    <lineage>
        <taxon>Eukaryota</taxon>
        <taxon>Fungi</taxon>
        <taxon>Dikarya</taxon>
        <taxon>Ascomycota</taxon>
        <taxon>Pezizomycotina</taxon>
        <taxon>Sordariomycetes</taxon>
        <taxon>Sordariomycetidae</taxon>
        <taxon>Coniochaetales</taxon>
        <taxon>Coniochaetaceae</taxon>
        <taxon>Coniochaeta</taxon>
    </lineage>
</organism>
<feature type="region of interest" description="Disordered" evidence="1">
    <location>
        <begin position="78"/>
        <end position="100"/>
    </location>
</feature>
<evidence type="ECO:0000313" key="3">
    <source>
        <dbReference type="Proteomes" id="UP000275385"/>
    </source>
</evidence>
<feature type="compositionally biased region" description="Polar residues" evidence="1">
    <location>
        <begin position="9"/>
        <end position="22"/>
    </location>
</feature>
<dbReference type="Proteomes" id="UP000275385">
    <property type="component" value="Unassembled WGS sequence"/>
</dbReference>